<evidence type="ECO:0000256" key="2">
    <source>
        <dbReference type="ARBA" id="ARBA00022729"/>
    </source>
</evidence>
<dbReference type="PANTHER" id="PTHR30429">
    <property type="entry name" value="D-METHIONINE-BINDING LIPOPROTEIN METQ"/>
    <property type="match status" value="1"/>
</dbReference>
<dbReference type="InterPro" id="IPR004872">
    <property type="entry name" value="Lipoprotein_NlpA"/>
</dbReference>
<evidence type="ECO:0000256" key="7">
    <source>
        <dbReference type="PIRSR" id="PIRSR002854-1"/>
    </source>
</evidence>
<dbReference type="Gene3D" id="3.40.190.10">
    <property type="entry name" value="Periplasmic binding protein-like II"/>
    <property type="match status" value="2"/>
</dbReference>
<organism evidence="10 11">
    <name type="scientific">Tessaracoccus defluvii</name>
    <dbReference type="NCBI Taxonomy" id="1285901"/>
    <lineage>
        <taxon>Bacteria</taxon>
        <taxon>Bacillati</taxon>
        <taxon>Actinomycetota</taxon>
        <taxon>Actinomycetes</taxon>
        <taxon>Propionibacteriales</taxon>
        <taxon>Propionibacteriaceae</taxon>
        <taxon>Tessaracoccus</taxon>
    </lineage>
</organism>
<sequence length="289" mass="30329">MHKILSAVAASLAAALALTACGSTAGPGATSSPSGSPAASTSAPTSGETVKLVVGASPVPHAKILEFVRDNLAADAGLEIEIREFDDYVLPNEALASGDLDANYFQHLPYLENQIAEKGFEFSHGEGIHIEPFALFSNQVDSADAVADGGKIAITNDPSNQYRGLKLLEENGLLAGVTPETTVLTLTDEQNPKGLTFEETQPEVVVQLLDDPTIAAALINGNFILTAGLKAEDAIAIEAVEGNPYANVLVWRTADDARAEIKKLDELLHSAEVAEFIKTEWPSGDVIPG</sequence>
<feature type="chain" id="PRO_5028919188" description="Lipoprotein" evidence="9">
    <location>
        <begin position="26"/>
        <end position="289"/>
    </location>
</feature>
<evidence type="ECO:0000313" key="11">
    <source>
        <dbReference type="Proteomes" id="UP000516117"/>
    </source>
</evidence>
<keyword evidence="2 9" id="KW-0732">Signal</keyword>
<proteinExistence type="inferred from homology"/>
<feature type="lipid moiety-binding region" description="S-diacylglycerol cysteine" evidence="7">
    <location>
        <position position="21"/>
    </location>
</feature>
<accession>A0A7H0H5J6</accession>
<evidence type="ECO:0000256" key="8">
    <source>
        <dbReference type="SAM" id="MobiDB-lite"/>
    </source>
</evidence>
<dbReference type="GO" id="GO:0016020">
    <property type="term" value="C:membrane"/>
    <property type="evidence" value="ECO:0007669"/>
    <property type="project" value="UniProtKB-SubCell"/>
</dbReference>
<keyword evidence="3" id="KW-0472">Membrane</keyword>
<comment type="subcellular location">
    <subcellularLocation>
        <location evidence="1">Membrane</location>
        <topology evidence="1">Lipid-anchor</topology>
    </subcellularLocation>
</comment>
<dbReference type="Pfam" id="PF03180">
    <property type="entry name" value="Lipoprotein_9"/>
    <property type="match status" value="1"/>
</dbReference>
<gene>
    <name evidence="10" type="ORF">H9L22_17095</name>
</gene>
<comment type="similarity">
    <text evidence="6">Belongs to the nlpA lipoprotein family.</text>
</comment>
<dbReference type="KEGG" id="tdf:H9L22_17095"/>
<evidence type="ECO:0000256" key="9">
    <source>
        <dbReference type="SAM" id="SignalP"/>
    </source>
</evidence>
<evidence type="ECO:0000313" key="10">
    <source>
        <dbReference type="EMBL" id="QNP55812.1"/>
    </source>
</evidence>
<keyword evidence="4" id="KW-0564">Palmitate</keyword>
<feature type="signal peptide" evidence="9">
    <location>
        <begin position="1"/>
        <end position="25"/>
    </location>
</feature>
<dbReference type="PANTHER" id="PTHR30429:SF0">
    <property type="entry name" value="METHIONINE-BINDING LIPOPROTEIN METQ"/>
    <property type="match status" value="1"/>
</dbReference>
<name>A0A7H0H5J6_9ACTN</name>
<dbReference type="PIRSF" id="PIRSF002854">
    <property type="entry name" value="MetQ"/>
    <property type="match status" value="1"/>
</dbReference>
<dbReference type="EMBL" id="CP060789">
    <property type="protein sequence ID" value="QNP55812.1"/>
    <property type="molecule type" value="Genomic_DNA"/>
</dbReference>
<dbReference type="SUPFAM" id="SSF53850">
    <property type="entry name" value="Periplasmic binding protein-like II"/>
    <property type="match status" value="1"/>
</dbReference>
<keyword evidence="11" id="KW-1185">Reference proteome</keyword>
<dbReference type="PROSITE" id="PS51257">
    <property type="entry name" value="PROKAR_LIPOPROTEIN"/>
    <property type="match status" value="1"/>
</dbReference>
<keyword evidence="5 6" id="KW-0449">Lipoprotein</keyword>
<evidence type="ECO:0000256" key="4">
    <source>
        <dbReference type="ARBA" id="ARBA00023139"/>
    </source>
</evidence>
<reference evidence="10 11" key="1">
    <citation type="submission" date="2020-08" db="EMBL/GenBank/DDBJ databases">
        <title>Genome sequence of Tessaracoccus defluvii JCM 17540T.</title>
        <authorList>
            <person name="Hyun D.-W."/>
            <person name="Bae J.-W."/>
        </authorList>
    </citation>
    <scope>NUCLEOTIDE SEQUENCE [LARGE SCALE GENOMIC DNA]</scope>
    <source>
        <strain evidence="10 11">JCM 17540</strain>
    </source>
</reference>
<dbReference type="Proteomes" id="UP000516117">
    <property type="component" value="Chromosome"/>
</dbReference>
<evidence type="ECO:0000256" key="6">
    <source>
        <dbReference type="PIRNR" id="PIRNR002854"/>
    </source>
</evidence>
<protein>
    <recommendedName>
        <fullName evidence="6">Lipoprotein</fullName>
    </recommendedName>
</protein>
<dbReference type="RefSeq" id="WP_187720941.1">
    <property type="nucleotide sequence ID" value="NZ_BAABBL010000010.1"/>
</dbReference>
<feature type="region of interest" description="Disordered" evidence="8">
    <location>
        <begin position="26"/>
        <end position="45"/>
    </location>
</feature>
<evidence type="ECO:0000256" key="3">
    <source>
        <dbReference type="ARBA" id="ARBA00023136"/>
    </source>
</evidence>
<evidence type="ECO:0000256" key="5">
    <source>
        <dbReference type="ARBA" id="ARBA00023288"/>
    </source>
</evidence>
<evidence type="ECO:0000256" key="1">
    <source>
        <dbReference type="ARBA" id="ARBA00004635"/>
    </source>
</evidence>
<dbReference type="AlphaFoldDB" id="A0A7H0H5J6"/>